<dbReference type="Proteomes" id="UP000549009">
    <property type="component" value="Unassembled WGS sequence"/>
</dbReference>
<feature type="region of interest" description="Disordered" evidence="1">
    <location>
        <begin position="1"/>
        <end position="21"/>
    </location>
</feature>
<dbReference type="RefSeq" id="WP_229878959.1">
    <property type="nucleotide sequence ID" value="NZ_BMSQ01000005.1"/>
</dbReference>
<reference evidence="3 4" key="1">
    <citation type="submission" date="2020-08" db="EMBL/GenBank/DDBJ databases">
        <title>Genomic Encyclopedia of Type Strains, Phase III (KMG-III): the genomes of soil and plant-associated and newly described type strains.</title>
        <authorList>
            <person name="Whitman W."/>
        </authorList>
    </citation>
    <scope>NUCLEOTIDE SEQUENCE [LARGE SCALE GENOMIC DNA]</scope>
    <source>
        <strain evidence="3 4">CECT 3146</strain>
    </source>
</reference>
<dbReference type="GO" id="GO:0003677">
    <property type="term" value="F:DNA binding"/>
    <property type="evidence" value="ECO:0007669"/>
    <property type="project" value="UniProtKB-KW"/>
</dbReference>
<dbReference type="Pfam" id="PF00196">
    <property type="entry name" value="GerE"/>
    <property type="match status" value="1"/>
</dbReference>
<dbReference type="InterPro" id="IPR000792">
    <property type="entry name" value="Tscrpt_reg_LuxR_C"/>
</dbReference>
<dbReference type="CDD" id="cd06170">
    <property type="entry name" value="LuxR_C_like"/>
    <property type="match status" value="1"/>
</dbReference>
<sequence>MPDGAMRETDTGRTAHPPHGHDVLCEQARDLYARALRDGRVAADAPHADCLRPFGLLRADPAGERGWLLPAAPAVALPRLLADIERRVARHRALAARLATAFEPFIRAEPVPDPDSAAAHLTVLKGVPRIRTAVRQALADAREELLTIQPSRPRPRLLPHDEPWRIAEFVARGGQPRTLARAPLACAPPPLTHPLGPAVDGEARTLDELPPCLIVLDRRVAFLPADEHGEIAFEVRSPALISYVASAFDILWRLARPLYREDTPPLPDQAVSPVQLEIARLLTEGLTDTDIAGRTGMNVRTVRVHIAKVAQALGSTSRTQLGFLISRSGMLEGPSPRRFPPAR</sequence>
<evidence type="ECO:0000313" key="3">
    <source>
        <dbReference type="EMBL" id="MBB5103731.1"/>
    </source>
</evidence>
<dbReference type="InterPro" id="IPR051797">
    <property type="entry name" value="TrmB-like"/>
</dbReference>
<evidence type="ECO:0000259" key="2">
    <source>
        <dbReference type="PROSITE" id="PS50043"/>
    </source>
</evidence>
<evidence type="ECO:0000256" key="1">
    <source>
        <dbReference type="SAM" id="MobiDB-lite"/>
    </source>
</evidence>
<evidence type="ECO:0000313" key="4">
    <source>
        <dbReference type="Proteomes" id="UP000549009"/>
    </source>
</evidence>
<dbReference type="SUPFAM" id="SSF46894">
    <property type="entry name" value="C-terminal effector domain of the bipartite response regulators"/>
    <property type="match status" value="1"/>
</dbReference>
<dbReference type="PANTHER" id="PTHR34293:SF1">
    <property type="entry name" value="HTH-TYPE TRANSCRIPTIONAL REGULATOR TRMBL2"/>
    <property type="match status" value="1"/>
</dbReference>
<dbReference type="SMART" id="SM00421">
    <property type="entry name" value="HTH_LUXR"/>
    <property type="match status" value="1"/>
</dbReference>
<gene>
    <name evidence="3" type="ORF">FHS40_002793</name>
</gene>
<keyword evidence="4" id="KW-1185">Reference proteome</keyword>
<keyword evidence="3" id="KW-0238">DNA-binding</keyword>
<dbReference type="PANTHER" id="PTHR34293">
    <property type="entry name" value="HTH-TYPE TRANSCRIPTIONAL REGULATOR TRMBL2"/>
    <property type="match status" value="1"/>
</dbReference>
<dbReference type="PROSITE" id="PS50043">
    <property type="entry name" value="HTH_LUXR_2"/>
    <property type="match status" value="1"/>
</dbReference>
<comment type="caution">
    <text evidence="3">The sequence shown here is derived from an EMBL/GenBank/DDBJ whole genome shotgun (WGS) entry which is preliminary data.</text>
</comment>
<accession>A0A7W8ATI9</accession>
<proteinExistence type="predicted"/>
<dbReference type="AlphaFoldDB" id="A0A7W8ATI9"/>
<dbReference type="EMBL" id="JACHJD010000004">
    <property type="protein sequence ID" value="MBB5103731.1"/>
    <property type="molecule type" value="Genomic_DNA"/>
</dbReference>
<dbReference type="GO" id="GO:0006355">
    <property type="term" value="P:regulation of DNA-templated transcription"/>
    <property type="evidence" value="ECO:0007669"/>
    <property type="project" value="InterPro"/>
</dbReference>
<protein>
    <submittedName>
        <fullName evidence="3">DNA-binding CsgD family transcriptional regulator</fullName>
    </submittedName>
</protein>
<feature type="domain" description="HTH luxR-type" evidence="2">
    <location>
        <begin position="264"/>
        <end position="329"/>
    </location>
</feature>
<dbReference type="InterPro" id="IPR016032">
    <property type="entry name" value="Sig_transdc_resp-reg_C-effctor"/>
</dbReference>
<dbReference type="Gene3D" id="1.10.10.10">
    <property type="entry name" value="Winged helix-like DNA-binding domain superfamily/Winged helix DNA-binding domain"/>
    <property type="match status" value="1"/>
</dbReference>
<organism evidence="3 4">
    <name type="scientific">Streptomyces spectabilis</name>
    <dbReference type="NCBI Taxonomy" id="68270"/>
    <lineage>
        <taxon>Bacteria</taxon>
        <taxon>Bacillati</taxon>
        <taxon>Actinomycetota</taxon>
        <taxon>Actinomycetes</taxon>
        <taxon>Kitasatosporales</taxon>
        <taxon>Streptomycetaceae</taxon>
        <taxon>Streptomyces</taxon>
    </lineage>
</organism>
<name>A0A7W8ATI9_STRST</name>
<dbReference type="InterPro" id="IPR036388">
    <property type="entry name" value="WH-like_DNA-bd_sf"/>
</dbReference>